<comment type="caution">
    <text evidence="2">The sequence shown here is derived from an EMBL/GenBank/DDBJ whole genome shotgun (WGS) entry which is preliminary data.</text>
</comment>
<accession>A0A1Q2YKS3</accession>
<proteinExistence type="predicted"/>
<keyword evidence="3" id="KW-1185">Reference proteome</keyword>
<reference evidence="2 3" key="1">
    <citation type="submission" date="2016-08" db="EMBL/GenBank/DDBJ databases">
        <title>Whole genome shotgun sequence of Pichia membranifaciens KS47-1.</title>
        <authorList>
            <person name="Konishi M."/>
            <person name="Ishida M."/>
            <person name="Arakawa T."/>
            <person name="Kato Y."/>
            <person name="Horiuchi J."/>
        </authorList>
    </citation>
    <scope>NUCLEOTIDE SEQUENCE [LARGE SCALE GENOMIC DNA]</scope>
    <source>
        <strain evidence="2 3">KS47-1</strain>
    </source>
</reference>
<feature type="compositionally biased region" description="Low complexity" evidence="1">
    <location>
        <begin position="219"/>
        <end position="229"/>
    </location>
</feature>
<feature type="region of interest" description="Disordered" evidence="1">
    <location>
        <begin position="203"/>
        <end position="229"/>
    </location>
</feature>
<gene>
    <name evidence="2" type="ORF">PMKS-003636</name>
</gene>
<evidence type="ECO:0000313" key="2">
    <source>
        <dbReference type="EMBL" id="GAV30129.1"/>
    </source>
</evidence>
<dbReference type="Proteomes" id="UP000186136">
    <property type="component" value="Unassembled WGS sequence"/>
</dbReference>
<dbReference type="OrthoDB" id="3997890at2759"/>
<dbReference type="AlphaFoldDB" id="A0A1Q2YKS3"/>
<evidence type="ECO:0000313" key="3">
    <source>
        <dbReference type="Proteomes" id="UP000186136"/>
    </source>
</evidence>
<organism evidence="2 3">
    <name type="scientific">Pichia membranifaciens</name>
    <dbReference type="NCBI Taxonomy" id="4926"/>
    <lineage>
        <taxon>Eukaryota</taxon>
        <taxon>Fungi</taxon>
        <taxon>Dikarya</taxon>
        <taxon>Ascomycota</taxon>
        <taxon>Saccharomycotina</taxon>
        <taxon>Pichiomycetes</taxon>
        <taxon>Pichiales</taxon>
        <taxon>Pichiaceae</taxon>
        <taxon>Pichia</taxon>
    </lineage>
</organism>
<name>A0A1Q2YKS3_9ASCO</name>
<evidence type="ECO:0000256" key="1">
    <source>
        <dbReference type="SAM" id="MobiDB-lite"/>
    </source>
</evidence>
<protein>
    <submittedName>
        <fullName evidence="2">Uncharacterized protein</fullName>
    </submittedName>
</protein>
<dbReference type="EMBL" id="BDGI01000160">
    <property type="protein sequence ID" value="GAV30129.1"/>
    <property type="molecule type" value="Genomic_DNA"/>
</dbReference>
<sequence length="328" mass="36990">MPNGTTNNTNYFNNNAPSISKFPVATRQSTYNSTLSSANTSSYIAGGTTSNLAPNRYHNGNGNGSEIDNDYYFGDDYDTKDLATDDLDNDDDTYSYDYIANSNVKLKKGDKLKTSWAMPLQNERQYKDLQIIDEVAKLQNLDFFSENYVENLENLKISQLGLLIDMVKLTENSFDEFYNIWNEFETKIKSETENDHQEILAATGSNGTSTNSQPKKDNIISSLSSDMDSISPTRMMINEADPSALNETKGKADSKKNEKTKGKSTIEGAELDVQEKDDNDLVTQFDINNSQGFKLMRKHKQEILKDLEKINSSIDQIDAFTKSMWTKM</sequence>
<feature type="region of interest" description="Disordered" evidence="1">
    <location>
        <begin position="241"/>
        <end position="264"/>
    </location>
</feature>
<feature type="compositionally biased region" description="Basic and acidic residues" evidence="1">
    <location>
        <begin position="248"/>
        <end position="261"/>
    </location>
</feature>
<feature type="compositionally biased region" description="Polar residues" evidence="1">
    <location>
        <begin position="203"/>
        <end position="213"/>
    </location>
</feature>